<dbReference type="Proteomes" id="UP001163823">
    <property type="component" value="Chromosome 12"/>
</dbReference>
<feature type="region of interest" description="Disordered" evidence="1">
    <location>
        <begin position="1"/>
        <end position="28"/>
    </location>
</feature>
<sequence>MEQQYQQTSSVNPPLPPPAPLSPSTSAKKSLNNFAQDFPSLLSEACDGYWIIHNHNFQIPIDKKRWYKFRP</sequence>
<dbReference type="EMBL" id="JARAOO010000012">
    <property type="protein sequence ID" value="KAJ7948571.1"/>
    <property type="molecule type" value="Genomic_DNA"/>
</dbReference>
<proteinExistence type="predicted"/>
<comment type="caution">
    <text evidence="2">The sequence shown here is derived from an EMBL/GenBank/DDBJ whole genome shotgun (WGS) entry which is preliminary data.</text>
</comment>
<name>A0AAD7L0I8_QUISA</name>
<reference evidence="2" key="1">
    <citation type="journal article" date="2023" name="Science">
        <title>Elucidation of the pathway for biosynthesis of saponin adjuvants from the soapbark tree.</title>
        <authorList>
            <person name="Reed J."/>
            <person name="Orme A."/>
            <person name="El-Demerdash A."/>
            <person name="Owen C."/>
            <person name="Martin L.B.B."/>
            <person name="Misra R.C."/>
            <person name="Kikuchi S."/>
            <person name="Rejzek M."/>
            <person name="Martin A.C."/>
            <person name="Harkess A."/>
            <person name="Leebens-Mack J."/>
            <person name="Louveau T."/>
            <person name="Stephenson M.J."/>
            <person name="Osbourn A."/>
        </authorList>
    </citation>
    <scope>NUCLEOTIDE SEQUENCE</scope>
    <source>
        <strain evidence="2">S10</strain>
    </source>
</reference>
<protein>
    <submittedName>
        <fullName evidence="2">Uncharacterized protein</fullName>
    </submittedName>
</protein>
<dbReference type="KEGG" id="qsa:O6P43_029026"/>
<evidence type="ECO:0000313" key="2">
    <source>
        <dbReference type="EMBL" id="KAJ7948571.1"/>
    </source>
</evidence>
<evidence type="ECO:0000313" key="3">
    <source>
        <dbReference type="Proteomes" id="UP001163823"/>
    </source>
</evidence>
<gene>
    <name evidence="2" type="ORF">O6P43_029026</name>
</gene>
<accession>A0AAD7L0I8</accession>
<organism evidence="2 3">
    <name type="scientific">Quillaja saponaria</name>
    <name type="common">Soap bark tree</name>
    <dbReference type="NCBI Taxonomy" id="32244"/>
    <lineage>
        <taxon>Eukaryota</taxon>
        <taxon>Viridiplantae</taxon>
        <taxon>Streptophyta</taxon>
        <taxon>Embryophyta</taxon>
        <taxon>Tracheophyta</taxon>
        <taxon>Spermatophyta</taxon>
        <taxon>Magnoliopsida</taxon>
        <taxon>eudicotyledons</taxon>
        <taxon>Gunneridae</taxon>
        <taxon>Pentapetalae</taxon>
        <taxon>rosids</taxon>
        <taxon>fabids</taxon>
        <taxon>Fabales</taxon>
        <taxon>Quillajaceae</taxon>
        <taxon>Quillaja</taxon>
    </lineage>
</organism>
<evidence type="ECO:0000256" key="1">
    <source>
        <dbReference type="SAM" id="MobiDB-lite"/>
    </source>
</evidence>
<keyword evidence="3" id="KW-1185">Reference proteome</keyword>
<dbReference type="AlphaFoldDB" id="A0AAD7L0I8"/>